<name>A0A914WN41_9BILA</name>
<keyword evidence="3" id="KW-0328">Glycosyltransferase</keyword>
<feature type="transmembrane region" description="Helical" evidence="6">
    <location>
        <begin position="489"/>
        <end position="508"/>
    </location>
</feature>
<accession>A0A914WN41</accession>
<dbReference type="GO" id="GO:0015020">
    <property type="term" value="F:glucuronosyltransferase activity"/>
    <property type="evidence" value="ECO:0007669"/>
    <property type="project" value="UniProtKB-EC"/>
</dbReference>
<dbReference type="PANTHER" id="PTHR48043">
    <property type="entry name" value="EG:EG0003.4 PROTEIN-RELATED"/>
    <property type="match status" value="1"/>
</dbReference>
<evidence type="ECO:0000256" key="7">
    <source>
        <dbReference type="SAM" id="SignalP"/>
    </source>
</evidence>
<dbReference type="PANTHER" id="PTHR48043:SF145">
    <property type="entry name" value="FI06409P-RELATED"/>
    <property type="match status" value="1"/>
</dbReference>
<keyword evidence="7" id="KW-0732">Signal</keyword>
<feature type="signal peptide" evidence="7">
    <location>
        <begin position="1"/>
        <end position="20"/>
    </location>
</feature>
<dbReference type="Proteomes" id="UP000887566">
    <property type="component" value="Unplaced"/>
</dbReference>
<protein>
    <recommendedName>
        <fullName evidence="2">glucuronosyltransferase</fullName>
        <ecNumber evidence="2">2.4.1.17</ecNumber>
    </recommendedName>
</protein>
<evidence type="ECO:0000256" key="4">
    <source>
        <dbReference type="ARBA" id="ARBA00022679"/>
    </source>
</evidence>
<keyword evidence="4" id="KW-0808">Transferase</keyword>
<feature type="chain" id="PRO_5038023841" description="glucuronosyltransferase" evidence="7">
    <location>
        <begin position="21"/>
        <end position="526"/>
    </location>
</feature>
<evidence type="ECO:0000256" key="2">
    <source>
        <dbReference type="ARBA" id="ARBA00012544"/>
    </source>
</evidence>
<keyword evidence="6" id="KW-0472">Membrane</keyword>
<evidence type="ECO:0000256" key="1">
    <source>
        <dbReference type="ARBA" id="ARBA00009995"/>
    </source>
</evidence>
<dbReference type="AlphaFoldDB" id="A0A914WN41"/>
<dbReference type="Pfam" id="PF00201">
    <property type="entry name" value="UDPGT"/>
    <property type="match status" value="1"/>
</dbReference>
<dbReference type="Gene3D" id="3.40.50.2000">
    <property type="entry name" value="Glycogen Phosphorylase B"/>
    <property type="match status" value="2"/>
</dbReference>
<comment type="similarity">
    <text evidence="1">Belongs to the UDP-glycosyltransferase family.</text>
</comment>
<dbReference type="WBParaSite" id="PSAMB.scaffold4647size13976.g24815.t1">
    <property type="protein sequence ID" value="PSAMB.scaffold4647size13976.g24815.t1"/>
    <property type="gene ID" value="PSAMB.scaffold4647size13976.g24815"/>
</dbReference>
<evidence type="ECO:0000313" key="8">
    <source>
        <dbReference type="Proteomes" id="UP000887566"/>
    </source>
</evidence>
<dbReference type="InterPro" id="IPR002213">
    <property type="entry name" value="UDP_glucos_trans"/>
</dbReference>
<organism evidence="8 9">
    <name type="scientific">Plectus sambesii</name>
    <dbReference type="NCBI Taxonomy" id="2011161"/>
    <lineage>
        <taxon>Eukaryota</taxon>
        <taxon>Metazoa</taxon>
        <taxon>Ecdysozoa</taxon>
        <taxon>Nematoda</taxon>
        <taxon>Chromadorea</taxon>
        <taxon>Plectida</taxon>
        <taxon>Plectina</taxon>
        <taxon>Plectoidea</taxon>
        <taxon>Plectidae</taxon>
        <taxon>Plectus</taxon>
    </lineage>
</organism>
<evidence type="ECO:0000256" key="6">
    <source>
        <dbReference type="SAM" id="Phobius"/>
    </source>
</evidence>
<sequence>MRRSLLVVFSLLLAVTLCNSYKILLYSPTVGHSHVAFFGKIADTLLDAGHDVTVFIPLMDPDVQSNGTKRAKVIRHEAVKNLPWAKLGFKTSPFDEDFNLMTFETMNLLQKMQDEVCEAIISNEDLLEQLRNEKFDLAMAEPIHLCGYGLFKLLGIPAQILASAVTFGEGHADLYGIPSPPSYVPSLWNKYSDEMSYTERAINLLSTQFFLRMMDWIIPRQTALFRKYHGEDFPCLIELSAQSALMMVNGDEMFEFPRPISHKVIYIGGVGVSTPKKLEKEMLQIVENSKAGVIYVSFGSVANSTLMPLAKKLAFLEAFASFPEYTFIWKYEEPERDRELFAKYTNVHTVKWAPQIDLLYHKKVLAFLTHCGGNSMTEATHSGTPMVAIPLFGDQDHNAAIAVKRRIAVKVEKAQINTQSLTAALREVLNDESYTKNARRLAEMIAKKPVKAKDLVIKWTEFAAEFHDLSNLDLAGRNFNFIKYFCLDIFVPPLLVVACIFIALVKIVQSIRKKLFQKSSNKEKVS</sequence>
<evidence type="ECO:0000256" key="3">
    <source>
        <dbReference type="ARBA" id="ARBA00022676"/>
    </source>
</evidence>
<evidence type="ECO:0000256" key="5">
    <source>
        <dbReference type="ARBA" id="ARBA00047475"/>
    </source>
</evidence>
<evidence type="ECO:0000313" key="9">
    <source>
        <dbReference type="WBParaSite" id="PSAMB.scaffold4647size13976.g24815.t1"/>
    </source>
</evidence>
<dbReference type="EC" id="2.4.1.17" evidence="2"/>
<dbReference type="CDD" id="cd03784">
    <property type="entry name" value="GT1_Gtf-like"/>
    <property type="match status" value="1"/>
</dbReference>
<comment type="catalytic activity">
    <reaction evidence="5">
        <text>glucuronate acceptor + UDP-alpha-D-glucuronate = acceptor beta-D-glucuronoside + UDP + H(+)</text>
        <dbReference type="Rhea" id="RHEA:21032"/>
        <dbReference type="ChEBI" id="CHEBI:15378"/>
        <dbReference type="ChEBI" id="CHEBI:58052"/>
        <dbReference type="ChEBI" id="CHEBI:58223"/>
        <dbReference type="ChEBI" id="CHEBI:132367"/>
        <dbReference type="ChEBI" id="CHEBI:132368"/>
        <dbReference type="EC" id="2.4.1.17"/>
    </reaction>
</comment>
<keyword evidence="8" id="KW-1185">Reference proteome</keyword>
<keyword evidence="6" id="KW-1133">Transmembrane helix</keyword>
<dbReference type="SUPFAM" id="SSF53756">
    <property type="entry name" value="UDP-Glycosyltransferase/glycogen phosphorylase"/>
    <property type="match status" value="1"/>
</dbReference>
<reference evidence="9" key="1">
    <citation type="submission" date="2022-11" db="UniProtKB">
        <authorList>
            <consortium name="WormBaseParasite"/>
        </authorList>
    </citation>
    <scope>IDENTIFICATION</scope>
</reference>
<proteinExistence type="inferred from homology"/>
<dbReference type="FunFam" id="3.40.50.2000:FF:000021">
    <property type="entry name" value="UDP-glucuronosyltransferase"/>
    <property type="match status" value="1"/>
</dbReference>
<keyword evidence="6" id="KW-0812">Transmembrane</keyword>
<dbReference type="InterPro" id="IPR050271">
    <property type="entry name" value="UDP-glycosyltransferase"/>
</dbReference>